<evidence type="ECO:0000313" key="2">
    <source>
        <dbReference type="Proteomes" id="UP000177865"/>
    </source>
</evidence>
<organism evidence="1 2">
    <name type="scientific">Candidatus Terrybacteria bacterium RIFCSPLOWO2_01_FULL_58_14</name>
    <dbReference type="NCBI Taxonomy" id="1802369"/>
    <lineage>
        <taxon>Bacteria</taxon>
        <taxon>Candidatus Terryibacteriota</taxon>
    </lineage>
</organism>
<reference evidence="1 2" key="1">
    <citation type="journal article" date="2016" name="Nat. Commun.">
        <title>Thousands of microbial genomes shed light on interconnected biogeochemical processes in an aquifer system.</title>
        <authorList>
            <person name="Anantharaman K."/>
            <person name="Brown C.T."/>
            <person name="Hug L.A."/>
            <person name="Sharon I."/>
            <person name="Castelle C.J."/>
            <person name="Probst A.J."/>
            <person name="Thomas B.C."/>
            <person name="Singh A."/>
            <person name="Wilkins M.J."/>
            <person name="Karaoz U."/>
            <person name="Brodie E.L."/>
            <person name="Williams K.H."/>
            <person name="Hubbard S.S."/>
            <person name="Banfield J.F."/>
        </authorList>
    </citation>
    <scope>NUCLEOTIDE SEQUENCE [LARGE SCALE GENOMIC DNA]</scope>
</reference>
<dbReference type="Proteomes" id="UP000177865">
    <property type="component" value="Unassembled WGS sequence"/>
</dbReference>
<dbReference type="EMBL" id="MHSZ01000001">
    <property type="protein sequence ID" value="OHA54142.1"/>
    <property type="molecule type" value="Genomic_DNA"/>
</dbReference>
<name>A0A1G2Q2T5_9BACT</name>
<accession>A0A1G2Q2T5</accession>
<sequence length="287" mass="31974">MSDTLFPPKEVLDYLLDLEYRGPSFDGMMEIGALKTEISGLEDAIIIVTQALARHKKIDFSTNDIQIFVEAFEKASFRKRAKIVLKSLQSLNEYQGAIAVGALLVGIMALIQQKGAAELKDISPQLMSQIGDQTKIELLKDQGFLQSVAHIIHPPGQGGDELVCAVPSHDQITLTYEDKKEFAELAGEIEPIEEIDGNILETLRGRINRVDLDARVRHLGFKVNSEGTAIPATLVESLRDPTQMRIMLGQWIELEGTTTYQKGARTHINIAKYKIIGQRELFEESDQ</sequence>
<dbReference type="AlphaFoldDB" id="A0A1G2Q2T5"/>
<gene>
    <name evidence="1" type="ORF">A2991_02600</name>
</gene>
<protein>
    <submittedName>
        <fullName evidence="1">Uncharacterized protein</fullName>
    </submittedName>
</protein>
<comment type="caution">
    <text evidence="1">The sequence shown here is derived from an EMBL/GenBank/DDBJ whole genome shotgun (WGS) entry which is preliminary data.</text>
</comment>
<proteinExistence type="predicted"/>
<evidence type="ECO:0000313" key="1">
    <source>
        <dbReference type="EMBL" id="OHA54142.1"/>
    </source>
</evidence>